<evidence type="ECO:0000259" key="10">
    <source>
        <dbReference type="Pfam" id="PF12950"/>
    </source>
</evidence>
<dbReference type="Pfam" id="PF07669">
    <property type="entry name" value="Eco57I"/>
    <property type="match status" value="1"/>
</dbReference>
<dbReference type="PANTHER" id="PTHR33841:SF5">
    <property type="entry name" value="DNA METHYLASE (MODIFICATION METHYLASE) (METHYLTRANSFERASE)-RELATED"/>
    <property type="match status" value="1"/>
</dbReference>
<gene>
    <name evidence="11" type="ORF">PN451_02785</name>
</gene>
<keyword evidence="5" id="KW-0949">S-adenosyl-L-methionine</keyword>
<dbReference type="RefSeq" id="WP_271794832.1">
    <property type="nucleotide sequence ID" value="NZ_JAQMUC010000016.1"/>
</dbReference>
<dbReference type="InterPro" id="IPR025931">
    <property type="entry name" value="TaqI_C"/>
</dbReference>
<keyword evidence="3 11" id="KW-0489">Methyltransferase</keyword>
<evidence type="ECO:0000313" key="12">
    <source>
        <dbReference type="Proteomes" id="UP001211249"/>
    </source>
</evidence>
<dbReference type="Gene3D" id="3.40.50.150">
    <property type="entry name" value="Vaccinia Virus protein VP39"/>
    <property type="match status" value="1"/>
</dbReference>
<evidence type="ECO:0000256" key="1">
    <source>
        <dbReference type="ARBA" id="ARBA00006594"/>
    </source>
</evidence>
<sequence length="1131" mass="130663">MSQQLSKALFQKKSLKNALVKFKFPSDLEQRHQIIIKWVEALNSGTLNQIKEISLHGDFLKDIFQNVLGYSSIITGGGKVWEIHAEQTIADGGGSADAAVGFFTATENNKGKVKLQGKVVAPIELKGTKDDLDRPAAGRKESAVDQGWRYANYTPDCHWIIVSNYRELRLYHTNKTPAYYEQFLLTNLADFEEFKRFYLLLCRENFLPIKDISTIDRLLVTSEEAQEDITKQLYEEYKQVRLNIVKDFRFRFGSKLHIPNRDQVLIEKAQKTLDRILFIAFCEDRGLLPEKTISKAYNNKDIYHPRPIWENYQAVFRWVDQGNQDPPIPGYNGGLFQHDPILDQLLDIPDSLCGQLQQLTRFDFDSEVSVDILGRIFEQSITDLEELKADVAKQEFDKKQGKRKKLGVFYTPAYITQYIVEVAIGGYLQKREDELRQRLKIGEFIDTAENQKREIEFWQSYRDEVLVKTRVLDPACGSGAFLIAAFDYFAGQYQRVNDNLRFLKYETLENVELDKTILSNNLFGVDLSPESVEITKLSLWLKTATQGKTLTYLDNNIKIGNSIINDAKITDLPFNWESEFSQVFADGGFDVVIGNPPYIRQELLSPFKPYLQENYQTYDGVADIYIYFYEKGLNLLKPAGIISYIVTNKWLRSGYGESLRRFFCQSSVFEQIIDFGHAPIFEDADTFPCIIAARKITPPQPSNIKSLSLSSSLLAPPSVPPLREEEKVLVCAVPRGELKNINLIQYVQNPENSFTIPWSRFSAHAWSLEPPAVDDLMQKIQRVGVPLKEFAGVKPYYGIKTGFNEAFLIDNATKNKLIQADPKCAEIIKPYVRGQDIKRWIPQWENLWMIFTRRGIDIDAYPAIKNYLTQYQKQLEPRPKNWNTNKDGNWEGRKLGIYKWYEIQDSVDYWQLFEQPKIIYQEIQTFPVYALDNSGLFGNNKIFILPTQDLFILGLLNSPLIWWYSHRVFTKMLSDAISPMGYLFETLPIAQPTEETRAEVEAIVTRLIEITKINGQVYKDVLDWLQIEYKIEKLGNKLEDFATLEFPDFVDEVRKRMPKQKNAKKSSDPLSIPAFTALRQAYNDYVPEINSRKNETVKLEQRLSDLINQAYQLTAEEIDLMWKTAPPRMPI</sequence>
<keyword evidence="7" id="KW-0238">DNA-binding</keyword>
<dbReference type="InterPro" id="IPR011639">
    <property type="entry name" value="MethylTrfase_TaqI-like_dom"/>
</dbReference>
<dbReference type="EMBL" id="JAQMUC010000016">
    <property type="protein sequence ID" value="MDB9534782.1"/>
    <property type="molecule type" value="Genomic_DNA"/>
</dbReference>
<dbReference type="PANTHER" id="PTHR33841">
    <property type="entry name" value="DNA METHYLTRANSFERASE YEEA-RELATED"/>
    <property type="match status" value="1"/>
</dbReference>
<dbReference type="Proteomes" id="UP001211249">
    <property type="component" value="Unassembled WGS sequence"/>
</dbReference>
<reference evidence="11 12" key="1">
    <citation type="submission" date="2023-01" db="EMBL/GenBank/DDBJ databases">
        <title>Genomes from the Australian National Cyanobacteria Reference Collection.</title>
        <authorList>
            <person name="Willis A."/>
            <person name="Lee E.M.F."/>
        </authorList>
    </citation>
    <scope>NUCLEOTIDE SEQUENCE [LARGE SCALE GENOMIC DNA]</scope>
    <source>
        <strain evidence="11 12">CS-1226</strain>
    </source>
</reference>
<name>A0ABT5ACU4_9CYAN</name>
<dbReference type="Pfam" id="PF12950">
    <property type="entry name" value="TaqI_C"/>
    <property type="match status" value="1"/>
</dbReference>
<accession>A0ABT5ACU4</accession>
<keyword evidence="12" id="KW-1185">Reference proteome</keyword>
<evidence type="ECO:0000256" key="3">
    <source>
        <dbReference type="ARBA" id="ARBA00022603"/>
    </source>
</evidence>
<evidence type="ECO:0000256" key="2">
    <source>
        <dbReference type="ARBA" id="ARBA00011900"/>
    </source>
</evidence>
<evidence type="ECO:0000256" key="5">
    <source>
        <dbReference type="ARBA" id="ARBA00022691"/>
    </source>
</evidence>
<comment type="caution">
    <text evidence="11">The sequence shown here is derived from an EMBL/GenBank/DDBJ whole genome shotgun (WGS) entry which is preliminary data.</text>
</comment>
<evidence type="ECO:0000256" key="7">
    <source>
        <dbReference type="ARBA" id="ARBA00023125"/>
    </source>
</evidence>
<feature type="domain" description="TaqI-like C-terminal specificity" evidence="10">
    <location>
        <begin position="829"/>
        <end position="971"/>
    </location>
</feature>
<proteinExistence type="inferred from homology"/>
<keyword evidence="6" id="KW-0680">Restriction system</keyword>
<organism evidence="11 12">
    <name type="scientific">Dolichospermum planctonicum CS-1226</name>
    <dbReference type="NCBI Taxonomy" id="3021751"/>
    <lineage>
        <taxon>Bacteria</taxon>
        <taxon>Bacillati</taxon>
        <taxon>Cyanobacteriota</taxon>
        <taxon>Cyanophyceae</taxon>
        <taxon>Nostocales</taxon>
        <taxon>Aphanizomenonaceae</taxon>
        <taxon>Dolichospermum</taxon>
        <taxon>Dolichospermum planctonicum</taxon>
    </lineage>
</organism>
<dbReference type="InterPro" id="IPR002052">
    <property type="entry name" value="DNA_methylase_N6_adenine_CS"/>
</dbReference>
<dbReference type="GO" id="GO:0008168">
    <property type="term" value="F:methyltransferase activity"/>
    <property type="evidence" value="ECO:0007669"/>
    <property type="project" value="UniProtKB-KW"/>
</dbReference>
<evidence type="ECO:0000313" key="11">
    <source>
        <dbReference type="EMBL" id="MDB9534782.1"/>
    </source>
</evidence>
<evidence type="ECO:0000256" key="4">
    <source>
        <dbReference type="ARBA" id="ARBA00022679"/>
    </source>
</evidence>
<evidence type="ECO:0000256" key="8">
    <source>
        <dbReference type="ARBA" id="ARBA00047942"/>
    </source>
</evidence>
<feature type="domain" description="Type II methyltransferase M.TaqI-like" evidence="9">
    <location>
        <begin position="520"/>
        <end position="681"/>
    </location>
</feature>
<evidence type="ECO:0000259" key="9">
    <source>
        <dbReference type="Pfam" id="PF07669"/>
    </source>
</evidence>
<keyword evidence="4" id="KW-0808">Transferase</keyword>
<dbReference type="EC" id="2.1.1.72" evidence="2"/>
<comment type="similarity">
    <text evidence="1">Belongs to the N(4)/N(6)-methyltransferase family.</text>
</comment>
<dbReference type="InterPro" id="IPR050953">
    <property type="entry name" value="N4_N6_ade-DNA_methylase"/>
</dbReference>
<comment type="catalytic activity">
    <reaction evidence="8">
        <text>a 2'-deoxyadenosine in DNA + S-adenosyl-L-methionine = an N(6)-methyl-2'-deoxyadenosine in DNA + S-adenosyl-L-homocysteine + H(+)</text>
        <dbReference type="Rhea" id="RHEA:15197"/>
        <dbReference type="Rhea" id="RHEA-COMP:12418"/>
        <dbReference type="Rhea" id="RHEA-COMP:12419"/>
        <dbReference type="ChEBI" id="CHEBI:15378"/>
        <dbReference type="ChEBI" id="CHEBI:57856"/>
        <dbReference type="ChEBI" id="CHEBI:59789"/>
        <dbReference type="ChEBI" id="CHEBI:90615"/>
        <dbReference type="ChEBI" id="CHEBI:90616"/>
        <dbReference type="EC" id="2.1.1.72"/>
    </reaction>
</comment>
<evidence type="ECO:0000256" key="6">
    <source>
        <dbReference type="ARBA" id="ARBA00022747"/>
    </source>
</evidence>
<dbReference type="PRINTS" id="PR00507">
    <property type="entry name" value="N12N6MTFRASE"/>
</dbReference>
<dbReference type="InterPro" id="IPR029063">
    <property type="entry name" value="SAM-dependent_MTases_sf"/>
</dbReference>
<dbReference type="SUPFAM" id="SSF53335">
    <property type="entry name" value="S-adenosyl-L-methionine-dependent methyltransferases"/>
    <property type="match status" value="1"/>
</dbReference>
<dbReference type="GO" id="GO:0032259">
    <property type="term" value="P:methylation"/>
    <property type="evidence" value="ECO:0007669"/>
    <property type="project" value="UniProtKB-KW"/>
</dbReference>
<dbReference type="PROSITE" id="PS00092">
    <property type="entry name" value="N6_MTASE"/>
    <property type="match status" value="1"/>
</dbReference>
<protein>
    <recommendedName>
        <fullName evidence="2">site-specific DNA-methyltransferase (adenine-specific)</fullName>
        <ecNumber evidence="2">2.1.1.72</ecNumber>
    </recommendedName>
</protein>